<dbReference type="Gene3D" id="3.50.50.60">
    <property type="entry name" value="FAD/NAD(P)-binding domain"/>
    <property type="match status" value="1"/>
</dbReference>
<accession>A0A4P2PUB0</accession>
<protein>
    <recommendedName>
        <fullName evidence="1">Amine oxidase domain-containing protein</fullName>
    </recommendedName>
</protein>
<feature type="domain" description="Amine oxidase" evidence="1">
    <location>
        <begin position="11"/>
        <end position="512"/>
    </location>
</feature>
<gene>
    <name evidence="2" type="ORF">SOCEGT47_005340</name>
</gene>
<dbReference type="RefSeq" id="WP_129344995.1">
    <property type="nucleotide sequence ID" value="NZ_CP012670.1"/>
</dbReference>
<dbReference type="InterPro" id="IPR002937">
    <property type="entry name" value="Amino_oxidase"/>
</dbReference>
<dbReference type="EMBL" id="CP012670">
    <property type="protein sequence ID" value="AUX20071.1"/>
    <property type="molecule type" value="Genomic_DNA"/>
</dbReference>
<evidence type="ECO:0000313" key="3">
    <source>
        <dbReference type="Proteomes" id="UP000295781"/>
    </source>
</evidence>
<evidence type="ECO:0000259" key="1">
    <source>
        <dbReference type="Pfam" id="PF01593"/>
    </source>
</evidence>
<dbReference type="AlphaFoldDB" id="A0A4P2PUB0"/>
<dbReference type="SUPFAM" id="SSF51905">
    <property type="entry name" value="FAD/NAD(P)-binding domain"/>
    <property type="match status" value="1"/>
</dbReference>
<dbReference type="InterPro" id="IPR036188">
    <property type="entry name" value="FAD/NAD-bd_sf"/>
</dbReference>
<dbReference type="Proteomes" id="UP000295781">
    <property type="component" value="Chromosome"/>
</dbReference>
<sequence>MTRVRIFGGGVAGLTVAHELACRDGFEVIVHEPRPAFGGKARSQLSGGLPGEHGFRFFPGWYLHVTDIMRRIPRQAGATTREQALRGYPEAASVASRLREVRSTLTFHRGRAPDSFLQIPRSICEFGEFVRGFEWLAAGLRASERLRVLKRVALKLFLFYSTPPWLRAERFDRLSLAELLGAASLPEPVQESLKTVPRALVAMDAYDGSAHTFLNTSLLNLAPAWRSELPRDRVLRGPTSSTWIEPWVDTLRALGVRFEQGDAGQAERVLVRDGRVAAVLTRSGARCEADVTVLAMPVGPLQELVRASGLADHGEEFGPIARLDLAEQTSEMVGLQLYFDEPLTTQPGHLFFPDSQYGLTAISQLEVWDDEFVAPLVQRGVRGVLSIDITQWRSDPFGHTPPRFKLPIDVSSGEELKALVVEQLREYRLASGAPLLRAERVVGYHVDDDIDLASEQNRSALLVHPPGTWARRPLAQSSIGGLLLASDFTKNPADLATMEGACSAGKLAARAIVEARAPGAPEVRVHELVEELEPPWLKVQQHGFESLVQALGSFERAERAVDLLLDAGDEALAALRALEQAPSRLARSLHVGGLALVPGVSLLGQLRNGLAELGSRALRRVRPGAYPSPRADVERVAAQAQRVASAVSSLPGGSG</sequence>
<reference evidence="2 3" key="1">
    <citation type="submission" date="2015-09" db="EMBL/GenBank/DDBJ databases">
        <title>Sorangium comparison.</title>
        <authorList>
            <person name="Zaburannyi N."/>
            <person name="Bunk B."/>
            <person name="Overmann J."/>
            <person name="Mueller R."/>
        </authorList>
    </citation>
    <scope>NUCLEOTIDE SEQUENCE [LARGE SCALE GENOMIC DNA]</scope>
    <source>
        <strain evidence="2 3">So ceGT47</strain>
    </source>
</reference>
<dbReference type="OrthoDB" id="8845488at2"/>
<proteinExistence type="predicted"/>
<dbReference type="InterPro" id="IPR050464">
    <property type="entry name" value="Zeta_carotene_desat/Oxidored"/>
</dbReference>
<name>A0A4P2PUB0_SORCE</name>
<organism evidence="2 3">
    <name type="scientific">Sorangium cellulosum</name>
    <name type="common">Polyangium cellulosum</name>
    <dbReference type="NCBI Taxonomy" id="56"/>
    <lineage>
        <taxon>Bacteria</taxon>
        <taxon>Pseudomonadati</taxon>
        <taxon>Myxococcota</taxon>
        <taxon>Polyangia</taxon>
        <taxon>Polyangiales</taxon>
        <taxon>Polyangiaceae</taxon>
        <taxon>Sorangium</taxon>
    </lineage>
</organism>
<dbReference type="PANTHER" id="PTHR42923">
    <property type="entry name" value="PROTOPORPHYRINOGEN OXIDASE"/>
    <property type="match status" value="1"/>
</dbReference>
<dbReference type="PANTHER" id="PTHR42923:SF46">
    <property type="entry name" value="AMINE OXIDASE"/>
    <property type="match status" value="1"/>
</dbReference>
<evidence type="ECO:0000313" key="2">
    <source>
        <dbReference type="EMBL" id="AUX20071.1"/>
    </source>
</evidence>
<dbReference type="GO" id="GO:0016491">
    <property type="term" value="F:oxidoreductase activity"/>
    <property type="evidence" value="ECO:0007669"/>
    <property type="project" value="InterPro"/>
</dbReference>
<dbReference type="Pfam" id="PF01593">
    <property type="entry name" value="Amino_oxidase"/>
    <property type="match status" value="1"/>
</dbReference>